<keyword evidence="2" id="KW-1185">Reference proteome</keyword>
<gene>
    <name evidence="1" type="ORF">C8N44_11053</name>
</gene>
<evidence type="ECO:0000313" key="1">
    <source>
        <dbReference type="EMBL" id="PTX48054.1"/>
    </source>
</evidence>
<name>A0A2T6AW64_9RHOB</name>
<comment type="caution">
    <text evidence="1">The sequence shown here is derived from an EMBL/GenBank/DDBJ whole genome shotgun (WGS) entry which is preliminary data.</text>
</comment>
<dbReference type="AlphaFoldDB" id="A0A2T6AW64"/>
<sequence>MSENPGQARFVAADIHRARDMLLQDPPQWPSAEAVDAAGVQLLLSALRSGLEPPPDLCRSEALRAAWERLALDHPADAVLSLDPPAISLHEDQTQ</sequence>
<organism evidence="1 2">
    <name type="scientific">Allosediminivita pacifica</name>
    <dbReference type="NCBI Taxonomy" id="1267769"/>
    <lineage>
        <taxon>Bacteria</taxon>
        <taxon>Pseudomonadati</taxon>
        <taxon>Pseudomonadota</taxon>
        <taxon>Alphaproteobacteria</taxon>
        <taxon>Rhodobacterales</taxon>
        <taxon>Paracoccaceae</taxon>
        <taxon>Allosediminivita</taxon>
    </lineage>
</organism>
<dbReference type="EMBL" id="QBKN01000010">
    <property type="protein sequence ID" value="PTX48054.1"/>
    <property type="molecule type" value="Genomic_DNA"/>
</dbReference>
<accession>A0A2T6AW64</accession>
<reference evidence="1 2" key="1">
    <citation type="submission" date="2018-04" db="EMBL/GenBank/DDBJ databases">
        <title>Genomic Encyclopedia of Archaeal and Bacterial Type Strains, Phase II (KMG-II): from individual species to whole genera.</title>
        <authorList>
            <person name="Goeker M."/>
        </authorList>
    </citation>
    <scope>NUCLEOTIDE SEQUENCE [LARGE SCALE GENOMIC DNA]</scope>
    <source>
        <strain evidence="1 2">DSM 29329</strain>
    </source>
</reference>
<evidence type="ECO:0000313" key="2">
    <source>
        <dbReference type="Proteomes" id="UP000244069"/>
    </source>
</evidence>
<proteinExistence type="predicted"/>
<dbReference type="RefSeq" id="WP_107975971.1">
    <property type="nucleotide sequence ID" value="NZ_BMEZ01000012.1"/>
</dbReference>
<dbReference type="OrthoDB" id="9966878at2"/>
<protein>
    <submittedName>
        <fullName evidence="1">Uncharacterized protein</fullName>
    </submittedName>
</protein>
<dbReference type="Proteomes" id="UP000244069">
    <property type="component" value="Unassembled WGS sequence"/>
</dbReference>